<dbReference type="RefSeq" id="WP_111633264.1">
    <property type="nucleotide sequence ID" value="NZ_QLLR01000005.1"/>
</dbReference>
<feature type="compositionally biased region" description="Basic and acidic residues" evidence="1">
    <location>
        <begin position="150"/>
        <end position="183"/>
    </location>
</feature>
<name>A0A327SVK7_9SPHI</name>
<evidence type="ECO:0000256" key="1">
    <source>
        <dbReference type="SAM" id="MobiDB-lite"/>
    </source>
</evidence>
<feature type="region of interest" description="Disordered" evidence="1">
    <location>
        <begin position="145"/>
        <end position="200"/>
    </location>
</feature>
<evidence type="ECO:0000313" key="3">
    <source>
        <dbReference type="EMBL" id="RAJ33021.1"/>
    </source>
</evidence>
<protein>
    <submittedName>
        <fullName evidence="3">Uncharacterized protein</fullName>
    </submittedName>
</protein>
<dbReference type="Proteomes" id="UP000249754">
    <property type="component" value="Unassembled WGS sequence"/>
</dbReference>
<evidence type="ECO:0000313" key="4">
    <source>
        <dbReference type="Proteomes" id="UP000249754"/>
    </source>
</evidence>
<keyword evidence="2" id="KW-0472">Membrane</keyword>
<proteinExistence type="predicted"/>
<sequence length="342" mass="40005">MFDDYKEKVILAYQKKRNEDSISIRLLQLSPAKLRDECFNVYRERRLSKDEKILKEFFELKDDAADFAKIIKNFEIDKFKPLINFLNRKTNHTDIKNIDLLAWLIDFEPRPFRFEHNYKDAIEEVPAAGGFKEVEKAKDIEFTDVLPDTKSPDKENPVKESQSKENTDKDSSDSENTSQKEPDTQQESEEEITDNYPEPPPPYQIQTFFGKINGLKILFLLLKFKKAIPYLIIIAVTSAIYLFLNIRSQECMYWTGDHYESISCNQKLDGSPVFALDTIKVAHLKKITNPDTLTQKSLGRVWYAKIDGGVEFYTSDGYHPLYNDLKLRPITTYILKKYVYRD</sequence>
<reference evidence="3 4" key="1">
    <citation type="submission" date="2018-06" db="EMBL/GenBank/DDBJ databases">
        <title>Genomic Encyclopedia of Archaeal and Bacterial Type Strains, Phase II (KMG-II): from individual species to whole genera.</title>
        <authorList>
            <person name="Goeker M."/>
        </authorList>
    </citation>
    <scope>NUCLEOTIDE SEQUENCE [LARGE SCALE GENOMIC DNA]</scope>
    <source>
        <strain evidence="3 4">DSM 14825</strain>
    </source>
</reference>
<evidence type="ECO:0000256" key="2">
    <source>
        <dbReference type="SAM" id="Phobius"/>
    </source>
</evidence>
<organism evidence="3 4">
    <name type="scientific">Pedobacter cryoconitis</name>
    <dbReference type="NCBI Taxonomy" id="188932"/>
    <lineage>
        <taxon>Bacteria</taxon>
        <taxon>Pseudomonadati</taxon>
        <taxon>Bacteroidota</taxon>
        <taxon>Sphingobacteriia</taxon>
        <taxon>Sphingobacteriales</taxon>
        <taxon>Sphingobacteriaceae</taxon>
        <taxon>Pedobacter</taxon>
    </lineage>
</organism>
<feature type="transmembrane region" description="Helical" evidence="2">
    <location>
        <begin position="227"/>
        <end position="244"/>
    </location>
</feature>
<accession>A0A327SVK7</accession>
<comment type="caution">
    <text evidence="3">The sequence shown here is derived from an EMBL/GenBank/DDBJ whole genome shotgun (WGS) entry which is preliminary data.</text>
</comment>
<dbReference type="AlphaFoldDB" id="A0A327SVK7"/>
<dbReference type="OrthoDB" id="1340494at2"/>
<feature type="compositionally biased region" description="Acidic residues" evidence="1">
    <location>
        <begin position="184"/>
        <end position="193"/>
    </location>
</feature>
<gene>
    <name evidence="3" type="ORF">LY11_01711</name>
</gene>
<keyword evidence="2" id="KW-1133">Transmembrane helix</keyword>
<dbReference type="EMBL" id="QLLR01000005">
    <property type="protein sequence ID" value="RAJ33021.1"/>
    <property type="molecule type" value="Genomic_DNA"/>
</dbReference>
<keyword evidence="2" id="KW-0812">Transmembrane</keyword>